<dbReference type="InterPro" id="IPR043128">
    <property type="entry name" value="Rev_trsase/Diguanyl_cyclase"/>
</dbReference>
<dbReference type="InterPro" id="IPR043502">
    <property type="entry name" value="DNA/RNA_pol_sf"/>
</dbReference>
<dbReference type="InterPro" id="IPR000477">
    <property type="entry name" value="RT_dom"/>
</dbReference>
<evidence type="ECO:0000259" key="1">
    <source>
        <dbReference type="Pfam" id="PF00078"/>
    </source>
</evidence>
<dbReference type="Proteomes" id="UP000257109">
    <property type="component" value="Unassembled WGS sequence"/>
</dbReference>
<dbReference type="PANTHER" id="PTHR24559">
    <property type="entry name" value="TRANSPOSON TY3-I GAG-POL POLYPROTEIN"/>
    <property type="match status" value="1"/>
</dbReference>
<comment type="caution">
    <text evidence="2">The sequence shown here is derived from an EMBL/GenBank/DDBJ whole genome shotgun (WGS) entry which is preliminary data.</text>
</comment>
<dbReference type="EMBL" id="QJKJ01001078">
    <property type="protein sequence ID" value="RDY09307.1"/>
    <property type="molecule type" value="Genomic_DNA"/>
</dbReference>
<dbReference type="Gene3D" id="3.30.70.270">
    <property type="match status" value="2"/>
</dbReference>
<protein>
    <submittedName>
        <fullName evidence="2">Retrovirus-related Pol polyprotein from transposon 17.6</fullName>
    </submittedName>
</protein>
<dbReference type="OrthoDB" id="415724at2759"/>
<feature type="domain" description="Reverse transcriptase" evidence="1">
    <location>
        <begin position="2"/>
        <end position="146"/>
    </location>
</feature>
<dbReference type="Pfam" id="PF00078">
    <property type="entry name" value="RVT_1"/>
    <property type="match status" value="1"/>
</dbReference>
<dbReference type="SUPFAM" id="SSF56672">
    <property type="entry name" value="DNA/RNA polymerases"/>
    <property type="match status" value="1"/>
</dbReference>
<accession>A0A371I2N8</accession>
<evidence type="ECO:0000313" key="2">
    <source>
        <dbReference type="EMBL" id="RDY09307.1"/>
    </source>
</evidence>
<dbReference type="Gene3D" id="3.10.10.10">
    <property type="entry name" value="HIV Type 1 Reverse Transcriptase, subunit A, domain 1"/>
    <property type="match status" value="1"/>
</dbReference>
<feature type="non-terminal residue" evidence="2">
    <location>
        <position position="1"/>
    </location>
</feature>
<reference evidence="2" key="1">
    <citation type="submission" date="2018-05" db="EMBL/GenBank/DDBJ databases">
        <title>Draft genome of Mucuna pruriens seed.</title>
        <authorList>
            <person name="Nnadi N.E."/>
            <person name="Vos R."/>
            <person name="Hasami M.H."/>
            <person name="Devisetty U.K."/>
            <person name="Aguiy J.C."/>
        </authorList>
    </citation>
    <scope>NUCLEOTIDE SEQUENCE [LARGE SCALE GENOMIC DNA]</scope>
    <source>
        <strain evidence="2">JCA_2017</strain>
    </source>
</reference>
<name>A0A371I2N8_MUCPR</name>
<sequence length="212" mass="24876">MCIDCRPINNITVRYRHPISCIDDLLDELHVSIIFSKIYLRSGYHQIKVREGDEWKGAFKTKFGLYEWLVMPFGLTNVPSTFMRMMNHVLRSLIGKCVVVYFDDILIYTTCLNDHLLHMNVKKDLFSNLEKCTFCTNEEVTILGFVFGSHGVKVDEEKVKAIQKWPTPKISKEVRSFHRLASFYKRFESQERAFQALKERLTQAQILDLPNF</sequence>
<evidence type="ECO:0000313" key="3">
    <source>
        <dbReference type="Proteomes" id="UP000257109"/>
    </source>
</evidence>
<keyword evidence="3" id="KW-1185">Reference proteome</keyword>
<gene>
    <name evidence="2" type="primary">pol</name>
    <name evidence="2" type="ORF">CR513_06335</name>
</gene>
<dbReference type="AlphaFoldDB" id="A0A371I2N8"/>
<dbReference type="InterPro" id="IPR053134">
    <property type="entry name" value="RNA-dir_DNA_polymerase"/>
</dbReference>
<organism evidence="2 3">
    <name type="scientific">Mucuna pruriens</name>
    <name type="common">Velvet bean</name>
    <name type="synonym">Dolichos pruriens</name>
    <dbReference type="NCBI Taxonomy" id="157652"/>
    <lineage>
        <taxon>Eukaryota</taxon>
        <taxon>Viridiplantae</taxon>
        <taxon>Streptophyta</taxon>
        <taxon>Embryophyta</taxon>
        <taxon>Tracheophyta</taxon>
        <taxon>Spermatophyta</taxon>
        <taxon>Magnoliopsida</taxon>
        <taxon>eudicotyledons</taxon>
        <taxon>Gunneridae</taxon>
        <taxon>Pentapetalae</taxon>
        <taxon>rosids</taxon>
        <taxon>fabids</taxon>
        <taxon>Fabales</taxon>
        <taxon>Fabaceae</taxon>
        <taxon>Papilionoideae</taxon>
        <taxon>50 kb inversion clade</taxon>
        <taxon>NPAAA clade</taxon>
        <taxon>indigoferoid/millettioid clade</taxon>
        <taxon>Phaseoleae</taxon>
        <taxon>Mucuna</taxon>
    </lineage>
</organism>
<dbReference type="PANTHER" id="PTHR24559:SF437">
    <property type="entry name" value="RNA-DIRECTED DNA POLYMERASE HOMOLOG"/>
    <property type="match status" value="1"/>
</dbReference>
<proteinExistence type="predicted"/>
<dbReference type="CDD" id="cd01647">
    <property type="entry name" value="RT_LTR"/>
    <property type="match status" value="1"/>
</dbReference>